<dbReference type="AlphaFoldDB" id="A0A8H2E055"/>
<dbReference type="Proteomes" id="UP000297595">
    <property type="component" value="Unassembled WGS sequence"/>
</dbReference>
<accession>A0A8H2E055</accession>
<reference evidence="2 3" key="1">
    <citation type="submission" date="2019-03" db="EMBL/GenBank/DDBJ databases">
        <title>Nematode-trapping fungi genome.</title>
        <authorList>
            <person name="Vidal-Diez De Ulzurrun G."/>
        </authorList>
    </citation>
    <scope>NUCLEOTIDE SEQUENCE [LARGE SCALE GENOMIC DNA]</scope>
    <source>
        <strain evidence="2 3">TWF154</strain>
    </source>
</reference>
<protein>
    <submittedName>
        <fullName evidence="2">Uncharacterized protein</fullName>
    </submittedName>
</protein>
<name>A0A8H2E055_ORBOL</name>
<feature type="compositionally biased region" description="Basic residues" evidence="1">
    <location>
        <begin position="214"/>
        <end position="228"/>
    </location>
</feature>
<gene>
    <name evidence="2" type="ORF">EYR41_007104</name>
</gene>
<evidence type="ECO:0000256" key="1">
    <source>
        <dbReference type="SAM" id="MobiDB-lite"/>
    </source>
</evidence>
<comment type="caution">
    <text evidence="2">The sequence shown here is derived from an EMBL/GenBank/DDBJ whole genome shotgun (WGS) entry which is preliminary data.</text>
</comment>
<evidence type="ECO:0000313" key="2">
    <source>
        <dbReference type="EMBL" id="TGJ68016.1"/>
    </source>
</evidence>
<feature type="compositionally biased region" description="Polar residues" evidence="1">
    <location>
        <begin position="178"/>
        <end position="189"/>
    </location>
</feature>
<sequence length="260" mass="28988">MPGERFAILAPIQEVERVFASMNVHAWCETYIHPSKHHELTERRARKVVHLGDENLDRALDHNDAEEISDETFPSLDLIPAAGSLGPCRPIWLQTVKRGGWHVWFDLVWYRKYIYVNCGHSEFESPPYLPCVSDPNEYCSPETTSDPPITLKKNTACNDPACAGLGGAPLSPTGPTDGGTSWSRTNSGNRGRALGPGEGDPGDRLRHTVSTKMKVAKLVRSMTKKHKEKKEQQQNNGADGFLPDNHGSYNEINEMDELKK</sequence>
<evidence type="ECO:0000313" key="3">
    <source>
        <dbReference type="Proteomes" id="UP000297595"/>
    </source>
</evidence>
<feature type="region of interest" description="Disordered" evidence="1">
    <location>
        <begin position="168"/>
        <end position="260"/>
    </location>
</feature>
<dbReference type="EMBL" id="SOZJ01000004">
    <property type="protein sequence ID" value="TGJ68016.1"/>
    <property type="molecule type" value="Genomic_DNA"/>
</dbReference>
<organism evidence="2 3">
    <name type="scientific">Orbilia oligospora</name>
    <name type="common">Nematode-trapping fungus</name>
    <name type="synonym">Arthrobotrys oligospora</name>
    <dbReference type="NCBI Taxonomy" id="2813651"/>
    <lineage>
        <taxon>Eukaryota</taxon>
        <taxon>Fungi</taxon>
        <taxon>Dikarya</taxon>
        <taxon>Ascomycota</taxon>
        <taxon>Pezizomycotina</taxon>
        <taxon>Orbiliomycetes</taxon>
        <taxon>Orbiliales</taxon>
        <taxon>Orbiliaceae</taxon>
        <taxon>Orbilia</taxon>
    </lineage>
</organism>
<proteinExistence type="predicted"/>